<dbReference type="Proteomes" id="UP000182753">
    <property type="component" value="Unassembled WGS sequence"/>
</dbReference>
<dbReference type="HAMAP" id="MF_01328_B">
    <property type="entry name" value="Ribosomal_uL4_B"/>
    <property type="match status" value="1"/>
</dbReference>
<organism evidence="7 8">
    <name type="scientific">Candidatus Berkelbacteria bacterium CG1_02_42_45</name>
    <dbReference type="NCBI Taxonomy" id="1805036"/>
    <lineage>
        <taxon>Bacteria</taxon>
        <taxon>Candidatus Berkelbacteria</taxon>
    </lineage>
</organism>
<dbReference type="GO" id="GO:0003735">
    <property type="term" value="F:structural constituent of ribosome"/>
    <property type="evidence" value="ECO:0007669"/>
    <property type="project" value="InterPro"/>
</dbReference>
<protein>
    <recommendedName>
        <fullName evidence="4 5">Large ribosomal subunit protein uL4</fullName>
    </recommendedName>
</protein>
<keyword evidence="3 5" id="KW-0687">Ribonucleoprotein</keyword>
<name>A0A1J4RR44_9BACT</name>
<dbReference type="GO" id="GO:0005840">
    <property type="term" value="C:ribosome"/>
    <property type="evidence" value="ECO:0007669"/>
    <property type="project" value="UniProtKB-KW"/>
</dbReference>
<evidence type="ECO:0000256" key="4">
    <source>
        <dbReference type="ARBA" id="ARBA00035244"/>
    </source>
</evidence>
<dbReference type="Pfam" id="PF00573">
    <property type="entry name" value="Ribosomal_L4"/>
    <property type="match status" value="1"/>
</dbReference>
<dbReference type="GO" id="GO:0006412">
    <property type="term" value="P:translation"/>
    <property type="evidence" value="ECO:0007669"/>
    <property type="project" value="UniProtKB-UniRule"/>
</dbReference>
<evidence type="ECO:0000313" key="8">
    <source>
        <dbReference type="Proteomes" id="UP000182753"/>
    </source>
</evidence>
<comment type="function">
    <text evidence="5">Forms part of the polypeptide exit tunnel.</text>
</comment>
<comment type="subunit">
    <text evidence="5">Part of the 50S ribosomal subunit.</text>
</comment>
<keyword evidence="5" id="KW-0699">rRNA-binding</keyword>
<keyword evidence="2 5" id="KW-0689">Ribosomal protein</keyword>
<dbReference type="Gene3D" id="3.40.1370.10">
    <property type="match status" value="1"/>
</dbReference>
<evidence type="ECO:0000256" key="1">
    <source>
        <dbReference type="ARBA" id="ARBA00010528"/>
    </source>
</evidence>
<dbReference type="InterPro" id="IPR023574">
    <property type="entry name" value="Ribosomal_uL4_dom_sf"/>
</dbReference>
<comment type="similarity">
    <text evidence="1 5">Belongs to the universal ribosomal protein uL4 family.</text>
</comment>
<evidence type="ECO:0000256" key="3">
    <source>
        <dbReference type="ARBA" id="ARBA00023274"/>
    </source>
</evidence>
<dbReference type="GO" id="GO:0019843">
    <property type="term" value="F:rRNA binding"/>
    <property type="evidence" value="ECO:0007669"/>
    <property type="project" value="UniProtKB-UniRule"/>
</dbReference>
<keyword evidence="5" id="KW-0694">RNA-binding</keyword>
<dbReference type="InterPro" id="IPR002136">
    <property type="entry name" value="Ribosomal_uL4"/>
</dbReference>
<evidence type="ECO:0000256" key="2">
    <source>
        <dbReference type="ARBA" id="ARBA00022980"/>
    </source>
</evidence>
<dbReference type="PANTHER" id="PTHR10746">
    <property type="entry name" value="50S RIBOSOMAL PROTEIN L4"/>
    <property type="match status" value="1"/>
</dbReference>
<dbReference type="SUPFAM" id="SSF52166">
    <property type="entry name" value="Ribosomal protein L4"/>
    <property type="match status" value="1"/>
</dbReference>
<dbReference type="PANTHER" id="PTHR10746:SF6">
    <property type="entry name" value="LARGE RIBOSOMAL SUBUNIT PROTEIN UL4M"/>
    <property type="match status" value="1"/>
</dbReference>
<comment type="function">
    <text evidence="5">One of the primary rRNA binding proteins, this protein initially binds near the 5'-end of the 23S rRNA. It is important during the early stages of 50S assembly. It makes multiple contacts with different domains of the 23S rRNA in the assembled 50S subunit and ribosome.</text>
</comment>
<evidence type="ECO:0000256" key="6">
    <source>
        <dbReference type="SAM" id="MobiDB-lite"/>
    </source>
</evidence>
<dbReference type="NCBIfam" id="TIGR03953">
    <property type="entry name" value="rplD_bact"/>
    <property type="match status" value="1"/>
</dbReference>
<comment type="caution">
    <text evidence="7">The sequence shown here is derived from an EMBL/GenBank/DDBJ whole genome shotgun (WGS) entry which is preliminary data.</text>
</comment>
<dbReference type="GO" id="GO:1990904">
    <property type="term" value="C:ribonucleoprotein complex"/>
    <property type="evidence" value="ECO:0007669"/>
    <property type="project" value="UniProtKB-KW"/>
</dbReference>
<accession>A0A1J4RR44</accession>
<feature type="region of interest" description="Disordered" evidence="6">
    <location>
        <begin position="49"/>
        <end position="77"/>
    </location>
</feature>
<evidence type="ECO:0000313" key="7">
    <source>
        <dbReference type="EMBL" id="OIN88788.1"/>
    </source>
</evidence>
<proteinExistence type="inferred from homology"/>
<reference evidence="7 8" key="1">
    <citation type="journal article" date="2016" name="Environ. Microbiol.">
        <title>Genomic resolution of a cold subsurface aquifer community provides metabolic insights for novel microbes adapted to high CO concentrations.</title>
        <authorList>
            <person name="Probst A.J."/>
            <person name="Castelle C.J."/>
            <person name="Singh A."/>
            <person name="Brown C.T."/>
            <person name="Anantharaman K."/>
            <person name="Sharon I."/>
            <person name="Hug L.A."/>
            <person name="Burstein D."/>
            <person name="Emerson J.B."/>
            <person name="Thomas B.C."/>
            <person name="Banfield J.F."/>
        </authorList>
    </citation>
    <scope>NUCLEOTIDE SEQUENCE [LARGE SCALE GENOMIC DNA]</scope>
    <source>
        <strain evidence="7">CG1_02_42_45</strain>
    </source>
</reference>
<evidence type="ECO:0000256" key="5">
    <source>
        <dbReference type="HAMAP-Rule" id="MF_01328"/>
    </source>
</evidence>
<dbReference type="EMBL" id="MNUJ01000061">
    <property type="protein sequence ID" value="OIN88788.1"/>
    <property type="molecule type" value="Genomic_DNA"/>
</dbReference>
<dbReference type="AlphaFoldDB" id="A0A1J4RR44"/>
<gene>
    <name evidence="5" type="primary">rplD</name>
    <name evidence="7" type="ORF">AUJ40_03155</name>
</gene>
<dbReference type="InterPro" id="IPR013005">
    <property type="entry name" value="Ribosomal_uL4-like"/>
</dbReference>
<sequence>MKIEFYKKSGEKDTAREYPKILESEISDSRILEYIRYLRAAERSAIADTKDRSEVAGGGRKPWRQKGTGQARHGSRRSPIWVGGGITFGPNSERNFAIRMNKKERRAALLAAVYSKVRDKLAIGVSNLKFSIPKTKEAAKVLEKLPLKGKTVVFLPGGDDNFKKSFQNISYCTLMSPEKPDIILILSADSLLFTKESLEQLALCFSDKRKKDLLKMKGKEVPTIPQGGMSGKAK</sequence>